<name>A0ABW5YE37_9SPHI</name>
<keyword evidence="3" id="KW-1185">Reference proteome</keyword>
<reference evidence="3" key="1">
    <citation type="journal article" date="2019" name="Int. J. Syst. Evol. Microbiol.">
        <title>The Global Catalogue of Microorganisms (GCM) 10K type strain sequencing project: providing services to taxonomists for standard genome sequencing and annotation.</title>
        <authorList>
            <consortium name="The Broad Institute Genomics Platform"/>
            <consortium name="The Broad Institute Genome Sequencing Center for Infectious Disease"/>
            <person name="Wu L."/>
            <person name="Ma J."/>
        </authorList>
    </citation>
    <scope>NUCLEOTIDE SEQUENCE [LARGE SCALE GENOMIC DNA]</scope>
    <source>
        <strain evidence="3">KCTC 22437</strain>
    </source>
</reference>
<proteinExistence type="predicted"/>
<evidence type="ECO:0000256" key="1">
    <source>
        <dbReference type="SAM" id="SignalP"/>
    </source>
</evidence>
<dbReference type="Proteomes" id="UP001597557">
    <property type="component" value="Unassembled WGS sequence"/>
</dbReference>
<evidence type="ECO:0000313" key="2">
    <source>
        <dbReference type="EMBL" id="MFD2873531.1"/>
    </source>
</evidence>
<organism evidence="2 3">
    <name type="scientific">Mucilaginibacter ximonensis</name>
    <dbReference type="NCBI Taxonomy" id="538021"/>
    <lineage>
        <taxon>Bacteria</taxon>
        <taxon>Pseudomonadati</taxon>
        <taxon>Bacteroidota</taxon>
        <taxon>Sphingobacteriia</taxon>
        <taxon>Sphingobacteriales</taxon>
        <taxon>Sphingobacteriaceae</taxon>
        <taxon>Mucilaginibacter</taxon>
    </lineage>
</organism>
<dbReference type="RefSeq" id="WP_377186445.1">
    <property type="nucleotide sequence ID" value="NZ_JBHUPD010000002.1"/>
</dbReference>
<evidence type="ECO:0000313" key="3">
    <source>
        <dbReference type="Proteomes" id="UP001597557"/>
    </source>
</evidence>
<dbReference type="EMBL" id="JBHUPD010000002">
    <property type="protein sequence ID" value="MFD2873531.1"/>
    <property type="molecule type" value="Genomic_DNA"/>
</dbReference>
<gene>
    <name evidence="2" type="ORF">ACFS5N_13685</name>
</gene>
<accession>A0ABW5YE37</accession>
<feature type="chain" id="PRO_5046401592" evidence="1">
    <location>
        <begin position="26"/>
        <end position="207"/>
    </location>
</feature>
<comment type="caution">
    <text evidence="2">The sequence shown here is derived from an EMBL/GenBank/DDBJ whole genome shotgun (WGS) entry which is preliminary data.</text>
</comment>
<feature type="signal peptide" evidence="1">
    <location>
        <begin position="1"/>
        <end position="25"/>
    </location>
</feature>
<protein>
    <submittedName>
        <fullName evidence="2">Uncharacterized protein</fullName>
    </submittedName>
</protein>
<keyword evidence="1" id="KW-0732">Signal</keyword>
<sequence>MNATGFKINCFWIVLTLLFAAPASAQTNRTATGYTSQLKNFTASLAQIDVSFNFPEGFKEIKAPNTDSYQFDYAMILPDADFEIWFRVNTQKENEKLLADKNIKTGNPDSLFLSVAQDQIGTLTSEKIFSKRKLPQYILDRYNADEGCIYLVSIDDSPVTKHYKYAFVTVLQKNGSGTVLAIAFTNDKGPEFFKNMQLASTCLKFKG</sequence>